<dbReference type="GO" id="GO:0008270">
    <property type="term" value="F:zinc ion binding"/>
    <property type="evidence" value="ECO:0007669"/>
    <property type="project" value="UniProtKB-KW"/>
</dbReference>
<dbReference type="OMA" id="WQLEADH"/>
<keyword evidence="2 4" id="KW-0863">Zinc-finger</keyword>
<protein>
    <recommendedName>
        <fullName evidence="10">CG4973-PA</fullName>
    </recommendedName>
</protein>
<feature type="compositionally biased region" description="Basic and acidic residues" evidence="5">
    <location>
        <begin position="344"/>
        <end position="353"/>
    </location>
</feature>
<dbReference type="SMART" id="SM00356">
    <property type="entry name" value="ZnF_C3H1"/>
    <property type="match status" value="1"/>
</dbReference>
<dbReference type="SUPFAM" id="SSF57850">
    <property type="entry name" value="RING/U-box"/>
    <property type="match status" value="1"/>
</dbReference>
<dbReference type="AlphaFoldDB" id="B4LXJ7"/>
<keyword evidence="3 4" id="KW-0862">Zinc</keyword>
<dbReference type="CDD" id="cd16539">
    <property type="entry name" value="RING-HC_RNF113A_B"/>
    <property type="match status" value="1"/>
</dbReference>
<feature type="region of interest" description="Disordered" evidence="5">
    <location>
        <begin position="329"/>
        <end position="366"/>
    </location>
</feature>
<dbReference type="InterPro" id="IPR039971">
    <property type="entry name" value="CWC24-like"/>
</dbReference>
<dbReference type="eggNOG" id="KOG1813">
    <property type="taxonomic scope" value="Eukaryota"/>
</dbReference>
<dbReference type="InParanoid" id="B4LXJ7"/>
<dbReference type="PROSITE" id="PS50089">
    <property type="entry name" value="ZF_RING_2"/>
    <property type="match status" value="1"/>
</dbReference>
<dbReference type="Pfam" id="PF13923">
    <property type="entry name" value="zf-C3HC4_2"/>
    <property type="match status" value="1"/>
</dbReference>
<evidence type="ECO:0000313" key="9">
    <source>
        <dbReference type="Proteomes" id="UP000008792"/>
    </source>
</evidence>
<dbReference type="PROSITE" id="PS00518">
    <property type="entry name" value="ZF_RING_1"/>
    <property type="match status" value="1"/>
</dbReference>
<proteinExistence type="predicted"/>
<dbReference type="Gene3D" id="4.10.1000.10">
    <property type="entry name" value="Zinc finger, CCCH-type"/>
    <property type="match status" value="1"/>
</dbReference>
<dbReference type="GO" id="GO:0005684">
    <property type="term" value="C:U2-type spliceosomal complex"/>
    <property type="evidence" value="ECO:0007669"/>
    <property type="project" value="TreeGrafter"/>
</dbReference>
<dbReference type="HOGENOM" id="CLU_050460_1_0_1"/>
<dbReference type="SUPFAM" id="SSF90229">
    <property type="entry name" value="CCCH zinc finger"/>
    <property type="match status" value="1"/>
</dbReference>
<dbReference type="InterPro" id="IPR017907">
    <property type="entry name" value="Znf_RING_CS"/>
</dbReference>
<feature type="domain" description="C3H1-type" evidence="7">
    <location>
        <begin position="200"/>
        <end position="228"/>
    </location>
</feature>
<feature type="region of interest" description="Disordered" evidence="5">
    <location>
        <begin position="1"/>
        <end position="96"/>
    </location>
</feature>
<dbReference type="InterPro" id="IPR001841">
    <property type="entry name" value="Znf_RING"/>
</dbReference>
<dbReference type="FunCoup" id="B4LXJ7">
    <property type="interactions" value="1478"/>
</dbReference>
<dbReference type="STRING" id="7244.B4LXJ7"/>
<evidence type="ECO:0008006" key="10">
    <source>
        <dbReference type="Google" id="ProtNLM"/>
    </source>
</evidence>
<dbReference type="PROSITE" id="PS50103">
    <property type="entry name" value="ZF_C3H1"/>
    <property type="match status" value="1"/>
</dbReference>
<feature type="compositionally biased region" description="Basic residues" evidence="5">
    <location>
        <begin position="13"/>
        <end position="29"/>
    </location>
</feature>
<dbReference type="GO" id="GO:0034247">
    <property type="term" value="P:snoRNA splicing"/>
    <property type="evidence" value="ECO:0007669"/>
    <property type="project" value="TreeGrafter"/>
</dbReference>
<dbReference type="SMR" id="B4LXJ7"/>
<sequence>MSEEAPSTSTFGFKKRNFNKGSGMRRKKVSSTSSNDSEKNSDEELKSKTSALVRAENRRKRTNPNFQSTKSLAKRKAEIGSRGFDSSGSDADSAGDSNAVGVAYKSKREALSSGPQDQGATAVNEMDTELDRDAQAIHARSLKINEELEGKADDKIYRGINNYAQYYKKKDTAAGNASSGMVRSGPIRAPAHLRATVRWDYQPDICKDFKETGYCGFGDSCKFLHDRSDYKAGWQLEMDHEAQRRGDCDSDGDEHKYEIHSDEESLPFKCHICRQSFVNPVVTKCKHYFCEKCALAQYKKSQRCIICSQQTNGIFNPAKELIARLKTAPTDELDDDDDDDDDNIEHGHHDKNIEQVLPVSSNSESE</sequence>
<dbReference type="InterPro" id="IPR013083">
    <property type="entry name" value="Znf_RING/FYVE/PHD"/>
</dbReference>
<feature type="compositionally biased region" description="Acidic residues" evidence="5">
    <location>
        <begin position="331"/>
        <end position="343"/>
    </location>
</feature>
<dbReference type="Gene3D" id="3.30.40.10">
    <property type="entry name" value="Zinc/RING finger domain, C3HC4 (zinc finger)"/>
    <property type="match status" value="1"/>
</dbReference>
<feature type="domain" description="RING-type" evidence="6">
    <location>
        <begin position="270"/>
        <end position="308"/>
    </location>
</feature>
<dbReference type="Pfam" id="PF00642">
    <property type="entry name" value="zf-CCCH"/>
    <property type="match status" value="1"/>
</dbReference>
<dbReference type="InterPro" id="IPR000571">
    <property type="entry name" value="Znf_CCCH"/>
</dbReference>
<name>B4LXJ7_DROVI</name>
<dbReference type="FunFam" id="3.30.40.10:FF:000045">
    <property type="entry name" value="RING finger protein 113A"/>
    <property type="match status" value="1"/>
</dbReference>
<evidence type="ECO:0000256" key="5">
    <source>
        <dbReference type="SAM" id="MobiDB-lite"/>
    </source>
</evidence>
<dbReference type="SMART" id="SM00184">
    <property type="entry name" value="RING"/>
    <property type="match status" value="1"/>
</dbReference>
<feature type="compositionally biased region" description="Polar residues" evidence="5">
    <location>
        <begin position="1"/>
        <end position="11"/>
    </location>
</feature>
<dbReference type="KEGG" id="dvi:6630192"/>
<feature type="compositionally biased region" description="Low complexity" evidence="5">
    <location>
        <begin position="80"/>
        <end position="96"/>
    </location>
</feature>
<accession>B4LXJ7</accession>
<evidence type="ECO:0000256" key="2">
    <source>
        <dbReference type="ARBA" id="ARBA00022771"/>
    </source>
</evidence>
<feature type="zinc finger region" description="C3H1-type" evidence="4">
    <location>
        <begin position="200"/>
        <end position="228"/>
    </location>
</feature>
<reference evidence="8 9" key="1">
    <citation type="journal article" date="2007" name="Nature">
        <title>Evolution of genes and genomes on the Drosophila phylogeny.</title>
        <authorList>
            <consortium name="Drosophila 12 Genomes Consortium"/>
            <person name="Clark A.G."/>
            <person name="Eisen M.B."/>
            <person name="Smith D.R."/>
            <person name="Bergman C.M."/>
            <person name="Oliver B."/>
            <person name="Markow T.A."/>
            <person name="Kaufman T.C."/>
            <person name="Kellis M."/>
            <person name="Gelbart W."/>
            <person name="Iyer V.N."/>
            <person name="Pollard D.A."/>
            <person name="Sackton T.B."/>
            <person name="Larracuente A.M."/>
            <person name="Singh N.D."/>
            <person name="Abad J.P."/>
            <person name="Abt D.N."/>
            <person name="Adryan B."/>
            <person name="Aguade M."/>
            <person name="Akashi H."/>
            <person name="Anderson W.W."/>
            <person name="Aquadro C.F."/>
            <person name="Ardell D.H."/>
            <person name="Arguello R."/>
            <person name="Artieri C.G."/>
            <person name="Barbash D.A."/>
            <person name="Barker D."/>
            <person name="Barsanti P."/>
            <person name="Batterham P."/>
            <person name="Batzoglou S."/>
            <person name="Begun D."/>
            <person name="Bhutkar A."/>
            <person name="Blanco E."/>
            <person name="Bosak S.A."/>
            <person name="Bradley R.K."/>
            <person name="Brand A.D."/>
            <person name="Brent M.R."/>
            <person name="Brooks A.N."/>
            <person name="Brown R.H."/>
            <person name="Butlin R.K."/>
            <person name="Caggese C."/>
            <person name="Calvi B.R."/>
            <person name="Bernardo de Carvalho A."/>
            <person name="Caspi A."/>
            <person name="Castrezana S."/>
            <person name="Celniker S.E."/>
            <person name="Chang J.L."/>
            <person name="Chapple C."/>
            <person name="Chatterji S."/>
            <person name="Chinwalla A."/>
            <person name="Civetta A."/>
            <person name="Clifton S.W."/>
            <person name="Comeron J.M."/>
            <person name="Costello J.C."/>
            <person name="Coyne J.A."/>
            <person name="Daub J."/>
            <person name="David R.G."/>
            <person name="Delcher A.L."/>
            <person name="Delehaunty K."/>
            <person name="Do C.B."/>
            <person name="Ebling H."/>
            <person name="Edwards K."/>
            <person name="Eickbush T."/>
            <person name="Evans J.D."/>
            <person name="Filipski A."/>
            <person name="Findeiss S."/>
            <person name="Freyhult E."/>
            <person name="Fulton L."/>
            <person name="Fulton R."/>
            <person name="Garcia A.C."/>
            <person name="Gardiner A."/>
            <person name="Garfield D.A."/>
            <person name="Garvin B.E."/>
            <person name="Gibson G."/>
            <person name="Gilbert D."/>
            <person name="Gnerre S."/>
            <person name="Godfrey J."/>
            <person name="Good R."/>
            <person name="Gotea V."/>
            <person name="Gravely B."/>
            <person name="Greenberg A.J."/>
            <person name="Griffiths-Jones S."/>
            <person name="Gross S."/>
            <person name="Guigo R."/>
            <person name="Gustafson E.A."/>
            <person name="Haerty W."/>
            <person name="Hahn M.W."/>
            <person name="Halligan D.L."/>
            <person name="Halpern A.L."/>
            <person name="Halter G.M."/>
            <person name="Han M.V."/>
            <person name="Heger A."/>
            <person name="Hillier L."/>
            <person name="Hinrichs A.S."/>
            <person name="Holmes I."/>
            <person name="Hoskins R.A."/>
            <person name="Hubisz M.J."/>
            <person name="Hultmark D."/>
            <person name="Huntley M.A."/>
            <person name="Jaffe D.B."/>
            <person name="Jagadeeshan S."/>
            <person name="Jeck W.R."/>
            <person name="Johnson J."/>
            <person name="Jones C.D."/>
            <person name="Jordan W.C."/>
            <person name="Karpen G.H."/>
            <person name="Kataoka E."/>
            <person name="Keightley P.D."/>
            <person name="Kheradpour P."/>
            <person name="Kirkness E.F."/>
            <person name="Koerich L.B."/>
            <person name="Kristiansen K."/>
            <person name="Kudrna D."/>
            <person name="Kulathinal R.J."/>
            <person name="Kumar S."/>
            <person name="Kwok R."/>
            <person name="Lander E."/>
            <person name="Langley C.H."/>
            <person name="Lapoint R."/>
            <person name="Lazzaro B.P."/>
            <person name="Lee S.J."/>
            <person name="Levesque L."/>
            <person name="Li R."/>
            <person name="Lin C.F."/>
            <person name="Lin M.F."/>
            <person name="Lindblad-Toh K."/>
            <person name="Llopart A."/>
            <person name="Long M."/>
            <person name="Low L."/>
            <person name="Lozovsky E."/>
            <person name="Lu J."/>
            <person name="Luo M."/>
            <person name="Machado C.A."/>
            <person name="Makalowski W."/>
            <person name="Marzo M."/>
            <person name="Matsuda M."/>
            <person name="Matzkin L."/>
            <person name="McAllister B."/>
            <person name="McBride C.S."/>
            <person name="McKernan B."/>
            <person name="McKernan K."/>
            <person name="Mendez-Lago M."/>
            <person name="Minx P."/>
            <person name="Mollenhauer M.U."/>
            <person name="Montooth K."/>
            <person name="Mount S.M."/>
            <person name="Mu X."/>
            <person name="Myers E."/>
            <person name="Negre B."/>
            <person name="Newfeld S."/>
            <person name="Nielsen R."/>
            <person name="Noor M.A."/>
            <person name="O'Grady P."/>
            <person name="Pachter L."/>
            <person name="Papaceit M."/>
            <person name="Parisi M.J."/>
            <person name="Parisi M."/>
            <person name="Parts L."/>
            <person name="Pedersen J.S."/>
            <person name="Pesole G."/>
            <person name="Phillippy A.M."/>
            <person name="Ponting C.P."/>
            <person name="Pop M."/>
            <person name="Porcelli D."/>
            <person name="Powell J.R."/>
            <person name="Prohaska S."/>
            <person name="Pruitt K."/>
            <person name="Puig M."/>
            <person name="Quesneville H."/>
            <person name="Ram K.R."/>
            <person name="Rand D."/>
            <person name="Rasmussen M.D."/>
            <person name="Reed L.K."/>
            <person name="Reenan R."/>
            <person name="Reily A."/>
            <person name="Remington K.A."/>
            <person name="Rieger T.T."/>
            <person name="Ritchie M.G."/>
            <person name="Robin C."/>
            <person name="Rogers Y.H."/>
            <person name="Rohde C."/>
            <person name="Rozas J."/>
            <person name="Rubenfield M.J."/>
            <person name="Ruiz A."/>
            <person name="Russo S."/>
            <person name="Salzberg S.L."/>
            <person name="Sanchez-Gracia A."/>
            <person name="Saranga D.J."/>
            <person name="Sato H."/>
            <person name="Schaeffer S.W."/>
            <person name="Schatz M.C."/>
            <person name="Schlenke T."/>
            <person name="Schwartz R."/>
            <person name="Segarra C."/>
            <person name="Singh R.S."/>
            <person name="Sirot L."/>
            <person name="Sirota M."/>
            <person name="Sisneros N.B."/>
            <person name="Smith C.D."/>
            <person name="Smith T.F."/>
            <person name="Spieth J."/>
            <person name="Stage D.E."/>
            <person name="Stark A."/>
            <person name="Stephan W."/>
            <person name="Strausberg R.L."/>
            <person name="Strempel S."/>
            <person name="Sturgill D."/>
            <person name="Sutton G."/>
            <person name="Sutton G.G."/>
            <person name="Tao W."/>
            <person name="Teichmann S."/>
            <person name="Tobari Y.N."/>
            <person name="Tomimura Y."/>
            <person name="Tsolas J.M."/>
            <person name="Valente V.L."/>
            <person name="Venter E."/>
            <person name="Venter J.C."/>
            <person name="Vicario S."/>
            <person name="Vieira F.G."/>
            <person name="Vilella A.J."/>
            <person name="Villasante A."/>
            <person name="Walenz B."/>
            <person name="Wang J."/>
            <person name="Wasserman M."/>
            <person name="Watts T."/>
            <person name="Wilson D."/>
            <person name="Wilson R.K."/>
            <person name="Wing R.A."/>
            <person name="Wolfner M.F."/>
            <person name="Wong A."/>
            <person name="Wong G.K."/>
            <person name="Wu C.I."/>
            <person name="Wu G."/>
            <person name="Yamamoto D."/>
            <person name="Yang H.P."/>
            <person name="Yang S.P."/>
            <person name="Yorke J.A."/>
            <person name="Yoshida K."/>
            <person name="Zdobnov E."/>
            <person name="Zhang P."/>
            <person name="Zhang Y."/>
            <person name="Zimin A.V."/>
            <person name="Baldwin J."/>
            <person name="Abdouelleil A."/>
            <person name="Abdulkadir J."/>
            <person name="Abebe A."/>
            <person name="Abera B."/>
            <person name="Abreu J."/>
            <person name="Acer S.C."/>
            <person name="Aftuck L."/>
            <person name="Alexander A."/>
            <person name="An P."/>
            <person name="Anderson E."/>
            <person name="Anderson S."/>
            <person name="Arachi H."/>
            <person name="Azer M."/>
            <person name="Bachantsang P."/>
            <person name="Barry A."/>
            <person name="Bayul T."/>
            <person name="Berlin A."/>
            <person name="Bessette D."/>
            <person name="Bloom T."/>
            <person name="Blye J."/>
            <person name="Boguslavskiy L."/>
            <person name="Bonnet C."/>
            <person name="Boukhgalter B."/>
            <person name="Bourzgui I."/>
            <person name="Brown A."/>
            <person name="Cahill P."/>
            <person name="Channer S."/>
            <person name="Cheshatsang Y."/>
            <person name="Chuda L."/>
            <person name="Citroen M."/>
            <person name="Collymore A."/>
            <person name="Cooke P."/>
            <person name="Costello M."/>
            <person name="D'Aco K."/>
            <person name="Daza R."/>
            <person name="De Haan G."/>
            <person name="DeGray S."/>
            <person name="DeMaso C."/>
            <person name="Dhargay N."/>
            <person name="Dooley K."/>
            <person name="Dooley E."/>
            <person name="Doricent M."/>
            <person name="Dorje P."/>
            <person name="Dorjee K."/>
            <person name="Dupes A."/>
            <person name="Elong R."/>
            <person name="Falk J."/>
            <person name="Farina A."/>
            <person name="Faro S."/>
            <person name="Ferguson D."/>
            <person name="Fisher S."/>
            <person name="Foley C.D."/>
            <person name="Franke A."/>
            <person name="Friedrich D."/>
            <person name="Gadbois L."/>
            <person name="Gearin G."/>
            <person name="Gearin C.R."/>
            <person name="Giannoukos G."/>
            <person name="Goode T."/>
            <person name="Graham J."/>
            <person name="Grandbois E."/>
            <person name="Grewal S."/>
            <person name="Gyaltsen K."/>
            <person name="Hafez N."/>
            <person name="Hagos B."/>
            <person name="Hall J."/>
            <person name="Henson C."/>
            <person name="Hollinger A."/>
            <person name="Honan T."/>
            <person name="Huard M.D."/>
            <person name="Hughes L."/>
            <person name="Hurhula B."/>
            <person name="Husby M.E."/>
            <person name="Kamat A."/>
            <person name="Kanga B."/>
            <person name="Kashin S."/>
            <person name="Khazanovich D."/>
            <person name="Kisner P."/>
            <person name="Lance K."/>
            <person name="Lara M."/>
            <person name="Lee W."/>
            <person name="Lennon N."/>
            <person name="Letendre F."/>
            <person name="LeVine R."/>
            <person name="Lipovsky A."/>
            <person name="Liu X."/>
            <person name="Liu J."/>
            <person name="Liu S."/>
            <person name="Lokyitsang T."/>
            <person name="Lokyitsang Y."/>
            <person name="Lubonja R."/>
            <person name="Lui A."/>
            <person name="MacDonald P."/>
            <person name="Magnisalis V."/>
            <person name="Maru K."/>
            <person name="Matthews C."/>
            <person name="McCusker W."/>
            <person name="McDonough S."/>
            <person name="Mehta T."/>
            <person name="Meldrim J."/>
            <person name="Meneus L."/>
            <person name="Mihai O."/>
            <person name="Mihalev A."/>
            <person name="Mihova T."/>
            <person name="Mittelman R."/>
            <person name="Mlenga V."/>
            <person name="Montmayeur A."/>
            <person name="Mulrain L."/>
            <person name="Navidi A."/>
            <person name="Naylor J."/>
            <person name="Negash T."/>
            <person name="Nguyen T."/>
            <person name="Nguyen N."/>
            <person name="Nicol R."/>
            <person name="Norbu C."/>
            <person name="Norbu N."/>
            <person name="Novod N."/>
            <person name="O'Neill B."/>
            <person name="Osman S."/>
            <person name="Markiewicz E."/>
            <person name="Oyono O.L."/>
            <person name="Patti C."/>
            <person name="Phunkhang P."/>
            <person name="Pierre F."/>
            <person name="Priest M."/>
            <person name="Raghuraman S."/>
            <person name="Rege F."/>
            <person name="Reyes R."/>
            <person name="Rise C."/>
            <person name="Rogov P."/>
            <person name="Ross K."/>
            <person name="Ryan E."/>
            <person name="Settipalli S."/>
            <person name="Shea T."/>
            <person name="Sherpa N."/>
            <person name="Shi L."/>
            <person name="Shih D."/>
            <person name="Sparrow T."/>
            <person name="Spaulding J."/>
            <person name="Stalker J."/>
            <person name="Stange-Thomann N."/>
            <person name="Stavropoulos S."/>
            <person name="Stone C."/>
            <person name="Strader C."/>
            <person name="Tesfaye S."/>
            <person name="Thomson T."/>
            <person name="Thoulutsang Y."/>
            <person name="Thoulutsang D."/>
            <person name="Topham K."/>
            <person name="Topping I."/>
            <person name="Tsamla T."/>
            <person name="Vassiliev H."/>
            <person name="Vo A."/>
            <person name="Wangchuk T."/>
            <person name="Wangdi T."/>
            <person name="Weiand M."/>
            <person name="Wilkinson J."/>
            <person name="Wilson A."/>
            <person name="Yadav S."/>
            <person name="Young G."/>
            <person name="Yu Q."/>
            <person name="Zembek L."/>
            <person name="Zhong D."/>
            <person name="Zimmer A."/>
            <person name="Zwirko Z."/>
            <person name="Jaffe D.B."/>
            <person name="Alvarez P."/>
            <person name="Brockman W."/>
            <person name="Butler J."/>
            <person name="Chin C."/>
            <person name="Gnerre S."/>
            <person name="Grabherr M."/>
            <person name="Kleber M."/>
            <person name="Mauceli E."/>
            <person name="MacCallum I."/>
        </authorList>
    </citation>
    <scope>NUCLEOTIDE SEQUENCE [LARGE SCALE GENOMIC DNA]</scope>
    <source>
        <strain evidence="9">Tucson 15010-1051.87</strain>
    </source>
</reference>
<dbReference type="InterPro" id="IPR036855">
    <property type="entry name" value="Znf_CCCH_sf"/>
</dbReference>
<gene>
    <name evidence="8" type="primary">Dvir\GJ23438</name>
    <name evidence="8" type="ORF">Dvir_GJ23438</name>
</gene>
<evidence type="ECO:0000259" key="6">
    <source>
        <dbReference type="PROSITE" id="PS50089"/>
    </source>
</evidence>
<dbReference type="PhylomeDB" id="B4LXJ7"/>
<evidence type="ECO:0000256" key="1">
    <source>
        <dbReference type="ARBA" id="ARBA00022723"/>
    </source>
</evidence>
<dbReference type="Proteomes" id="UP000008792">
    <property type="component" value="Unassembled WGS sequence"/>
</dbReference>
<evidence type="ECO:0000256" key="4">
    <source>
        <dbReference type="PROSITE-ProRule" id="PRU00723"/>
    </source>
</evidence>
<dbReference type="PANTHER" id="PTHR12930">
    <property type="entry name" value="ZINC FINGER PROTEIN 183"/>
    <property type="match status" value="1"/>
</dbReference>
<dbReference type="EMBL" id="CH940650">
    <property type="protein sequence ID" value="EDW66781.1"/>
    <property type="molecule type" value="Genomic_DNA"/>
</dbReference>
<keyword evidence="9" id="KW-1185">Reference proteome</keyword>
<evidence type="ECO:0000256" key="3">
    <source>
        <dbReference type="ARBA" id="ARBA00022833"/>
    </source>
</evidence>
<feature type="compositionally biased region" description="Basic and acidic residues" evidence="5">
    <location>
        <begin position="36"/>
        <end position="47"/>
    </location>
</feature>
<dbReference type="PANTHER" id="PTHR12930:SF0">
    <property type="entry name" value="RING FINGER PROTEIN 113B"/>
    <property type="match status" value="1"/>
</dbReference>
<keyword evidence="1 4" id="KW-0479">Metal-binding</keyword>
<evidence type="ECO:0000259" key="7">
    <source>
        <dbReference type="PROSITE" id="PS50103"/>
    </source>
</evidence>
<dbReference type="OrthoDB" id="25761at2759"/>
<organism evidence="8 9">
    <name type="scientific">Drosophila virilis</name>
    <name type="common">Fruit fly</name>
    <dbReference type="NCBI Taxonomy" id="7244"/>
    <lineage>
        <taxon>Eukaryota</taxon>
        <taxon>Metazoa</taxon>
        <taxon>Ecdysozoa</taxon>
        <taxon>Arthropoda</taxon>
        <taxon>Hexapoda</taxon>
        <taxon>Insecta</taxon>
        <taxon>Pterygota</taxon>
        <taxon>Neoptera</taxon>
        <taxon>Endopterygota</taxon>
        <taxon>Diptera</taxon>
        <taxon>Brachycera</taxon>
        <taxon>Muscomorpha</taxon>
        <taxon>Ephydroidea</taxon>
        <taxon>Drosophilidae</taxon>
        <taxon>Drosophila</taxon>
    </lineage>
</organism>
<evidence type="ECO:0000313" key="8">
    <source>
        <dbReference type="EMBL" id="EDW66781.1"/>
    </source>
</evidence>